<accession>A0A542YES1</accession>
<dbReference type="PANTHER" id="PTHR32196">
    <property type="entry name" value="ABC TRANSPORTER PERMEASE PROTEIN YPHD-RELATED-RELATED"/>
    <property type="match status" value="1"/>
</dbReference>
<evidence type="ECO:0000256" key="1">
    <source>
        <dbReference type="ARBA" id="ARBA00004651"/>
    </source>
</evidence>
<keyword evidence="7" id="KW-0813">Transport</keyword>
<keyword evidence="8" id="KW-1185">Reference proteome</keyword>
<dbReference type="CDD" id="cd06579">
    <property type="entry name" value="TM_PBP1_transp_AraH_like"/>
    <property type="match status" value="1"/>
</dbReference>
<keyword evidence="2" id="KW-1003">Cell membrane</keyword>
<reference evidence="7 8" key="1">
    <citation type="submission" date="2019-06" db="EMBL/GenBank/DDBJ databases">
        <title>Sequencing the genomes of 1000 actinobacteria strains.</title>
        <authorList>
            <person name="Klenk H.-P."/>
        </authorList>
    </citation>
    <scope>NUCLEOTIDE SEQUENCE [LARGE SCALE GENOMIC DNA]</scope>
    <source>
        <strain evidence="7 8">DSM 26477</strain>
    </source>
</reference>
<feature type="transmembrane region" description="Helical" evidence="6">
    <location>
        <begin position="169"/>
        <end position="189"/>
    </location>
</feature>
<evidence type="ECO:0000256" key="3">
    <source>
        <dbReference type="ARBA" id="ARBA00022692"/>
    </source>
</evidence>
<keyword evidence="3 6" id="KW-0812">Transmembrane</keyword>
<evidence type="ECO:0000256" key="2">
    <source>
        <dbReference type="ARBA" id="ARBA00022475"/>
    </source>
</evidence>
<evidence type="ECO:0000256" key="6">
    <source>
        <dbReference type="SAM" id="Phobius"/>
    </source>
</evidence>
<dbReference type="AlphaFoldDB" id="A0A542YES1"/>
<evidence type="ECO:0000313" key="7">
    <source>
        <dbReference type="EMBL" id="TQL46561.1"/>
    </source>
</evidence>
<keyword evidence="5 6" id="KW-0472">Membrane</keyword>
<feature type="transmembrane region" description="Helical" evidence="6">
    <location>
        <begin position="60"/>
        <end position="93"/>
    </location>
</feature>
<keyword evidence="7" id="KW-0762">Sugar transport</keyword>
<dbReference type="OrthoDB" id="9808136at2"/>
<feature type="transmembrane region" description="Helical" evidence="6">
    <location>
        <begin position="210"/>
        <end position="240"/>
    </location>
</feature>
<dbReference type="InterPro" id="IPR001851">
    <property type="entry name" value="ABC_transp_permease"/>
</dbReference>
<keyword evidence="4 6" id="KW-1133">Transmembrane helix</keyword>
<dbReference type="Pfam" id="PF02653">
    <property type="entry name" value="BPD_transp_2"/>
    <property type="match status" value="1"/>
</dbReference>
<protein>
    <submittedName>
        <fullName evidence="7">Simple sugar transport system permease protein/ribose transport system permease protein</fullName>
    </submittedName>
</protein>
<name>A0A542YES1_9MICO</name>
<dbReference type="GO" id="GO:0022857">
    <property type="term" value="F:transmembrane transporter activity"/>
    <property type="evidence" value="ECO:0007669"/>
    <property type="project" value="InterPro"/>
</dbReference>
<evidence type="ECO:0000313" key="8">
    <source>
        <dbReference type="Proteomes" id="UP000317998"/>
    </source>
</evidence>
<feature type="transmembrane region" description="Helical" evidence="6">
    <location>
        <begin position="99"/>
        <end position="118"/>
    </location>
</feature>
<dbReference type="GO" id="GO:0005886">
    <property type="term" value="C:plasma membrane"/>
    <property type="evidence" value="ECO:0007669"/>
    <property type="project" value="UniProtKB-SubCell"/>
</dbReference>
<comment type="caution">
    <text evidence="7">The sequence shown here is derived from an EMBL/GenBank/DDBJ whole genome shotgun (WGS) entry which is preliminary data.</text>
</comment>
<evidence type="ECO:0000256" key="5">
    <source>
        <dbReference type="ARBA" id="ARBA00023136"/>
    </source>
</evidence>
<feature type="transmembrane region" description="Helical" evidence="6">
    <location>
        <begin position="299"/>
        <end position="318"/>
    </location>
</feature>
<organism evidence="7 8">
    <name type="scientific">Homoserinimonas aerilata</name>
    <dbReference type="NCBI Taxonomy" id="1162970"/>
    <lineage>
        <taxon>Bacteria</taxon>
        <taxon>Bacillati</taxon>
        <taxon>Actinomycetota</taxon>
        <taxon>Actinomycetes</taxon>
        <taxon>Micrococcales</taxon>
        <taxon>Microbacteriaceae</taxon>
        <taxon>Homoserinimonas</taxon>
    </lineage>
</organism>
<dbReference type="Proteomes" id="UP000317998">
    <property type="component" value="Unassembled WGS sequence"/>
</dbReference>
<feature type="transmembrane region" description="Helical" evidence="6">
    <location>
        <begin position="130"/>
        <end position="149"/>
    </location>
</feature>
<dbReference type="RefSeq" id="WP_141881219.1">
    <property type="nucleotide sequence ID" value="NZ_VFOM01000002.1"/>
</dbReference>
<feature type="transmembrane region" description="Helical" evidence="6">
    <location>
        <begin position="246"/>
        <end position="267"/>
    </location>
</feature>
<proteinExistence type="predicted"/>
<dbReference type="PANTHER" id="PTHR32196:SF72">
    <property type="entry name" value="RIBOSE IMPORT PERMEASE PROTEIN RBSC"/>
    <property type="match status" value="1"/>
</dbReference>
<sequence>MTGAMTAATTDTSASTGIRNLPWQKVTIAVVIVALAVLCATTPQFFTINNAKAILASASIVGLAALGGTFIMIVGSIVSLATAQTMAVIAMVFLASQQLGLVPAIAVALLAGAAIQAIQGALVGYWSANPVVLTIAAAFALTGLATFVTGGTTVYPTVNNFEVLNSTPLGIPLSVFVFIGAAVLAEIILRRTVRGQQMYLVGENRRAARAAGLPVPHIVLFAWVVGGVLLAVGALFLAAFNTTATINLGGTITFDAIAAVLAGGTAIAGGKGSALRTVGGTLAIAIIADLLLLRGFSTGAQLLVKGLLVLVLVIVVHLESKREK</sequence>
<gene>
    <name evidence="7" type="ORF">FB562_2085</name>
</gene>
<dbReference type="EMBL" id="VFOM01000002">
    <property type="protein sequence ID" value="TQL46561.1"/>
    <property type="molecule type" value="Genomic_DNA"/>
</dbReference>
<feature type="transmembrane region" description="Helical" evidence="6">
    <location>
        <begin position="26"/>
        <end position="48"/>
    </location>
</feature>
<evidence type="ECO:0000256" key="4">
    <source>
        <dbReference type="ARBA" id="ARBA00022989"/>
    </source>
</evidence>
<comment type="subcellular location">
    <subcellularLocation>
        <location evidence="1">Cell membrane</location>
        <topology evidence="1">Multi-pass membrane protein</topology>
    </subcellularLocation>
</comment>